<proteinExistence type="predicted"/>
<name>A0A811UEV7_CERCA</name>
<evidence type="ECO:0000259" key="1">
    <source>
        <dbReference type="Pfam" id="PF14766"/>
    </source>
</evidence>
<evidence type="ECO:0000313" key="3">
    <source>
        <dbReference type="Proteomes" id="UP000606786"/>
    </source>
</evidence>
<dbReference type="InterPro" id="IPR028158">
    <property type="entry name" value="RPA_interact_N_dom"/>
</dbReference>
<dbReference type="Proteomes" id="UP000606786">
    <property type="component" value="Unassembled WGS sequence"/>
</dbReference>
<reference evidence="2" key="1">
    <citation type="submission" date="2020-11" db="EMBL/GenBank/DDBJ databases">
        <authorList>
            <person name="Whitehead M."/>
        </authorList>
    </citation>
    <scope>NUCLEOTIDE SEQUENCE</scope>
    <source>
        <strain evidence="2">EGII</strain>
    </source>
</reference>
<dbReference type="EMBL" id="CAJHJT010000012">
    <property type="protein sequence ID" value="CAD6996878.1"/>
    <property type="molecule type" value="Genomic_DNA"/>
</dbReference>
<gene>
    <name evidence="2" type="ORF">CCAP1982_LOCUS5551</name>
</gene>
<sequence>MSLECPKDPEYHTSVQQKLHSKNAAKVYRYGSPKIRDQLRDKCRMRVREARQASFNKRRLNSIAENLDIDKLLREELANLEDDLVLQEEIFKELRDEMNEWFIQELEAEETF</sequence>
<dbReference type="OrthoDB" id="435311at2759"/>
<comment type="caution">
    <text evidence="2">The sequence shown here is derived from an EMBL/GenBank/DDBJ whole genome shotgun (WGS) entry which is preliminary data.</text>
</comment>
<accession>A0A811UEV7</accession>
<keyword evidence="3" id="KW-1185">Reference proteome</keyword>
<dbReference type="Pfam" id="PF14766">
    <property type="entry name" value="RPA_interact_N"/>
    <property type="match status" value="1"/>
</dbReference>
<protein>
    <submittedName>
        <fullName evidence="2">(Mediterranean fruit fly) hypothetical protein</fullName>
    </submittedName>
</protein>
<organism evidence="2 3">
    <name type="scientific">Ceratitis capitata</name>
    <name type="common">Mediterranean fruit fly</name>
    <name type="synonym">Tephritis capitata</name>
    <dbReference type="NCBI Taxonomy" id="7213"/>
    <lineage>
        <taxon>Eukaryota</taxon>
        <taxon>Metazoa</taxon>
        <taxon>Ecdysozoa</taxon>
        <taxon>Arthropoda</taxon>
        <taxon>Hexapoda</taxon>
        <taxon>Insecta</taxon>
        <taxon>Pterygota</taxon>
        <taxon>Neoptera</taxon>
        <taxon>Endopterygota</taxon>
        <taxon>Diptera</taxon>
        <taxon>Brachycera</taxon>
        <taxon>Muscomorpha</taxon>
        <taxon>Tephritoidea</taxon>
        <taxon>Tephritidae</taxon>
        <taxon>Ceratitis</taxon>
        <taxon>Ceratitis</taxon>
    </lineage>
</organism>
<feature type="domain" description="RPA-interacting protein N-terminal" evidence="1">
    <location>
        <begin position="32"/>
        <end position="60"/>
    </location>
</feature>
<evidence type="ECO:0000313" key="2">
    <source>
        <dbReference type="EMBL" id="CAD6996878.1"/>
    </source>
</evidence>
<dbReference type="AlphaFoldDB" id="A0A811UEV7"/>